<evidence type="ECO:0000313" key="3">
    <source>
        <dbReference type="Proteomes" id="UP001160142"/>
    </source>
</evidence>
<sequence>MSDEETPQSFDPNPRIVDEYTALVEGRYADGSLGRLLIVVSTADLGMSRGDLYVAMGLAKYLRRRGWGITLWPTERWTEQTPEGYHAAIVMIETFVPGLIHPDTHVIAWVRNWTERWAALPYLDTFSQVWCSSPASADRIREVYRGRVEVVPLATDHELFSPQPVERADAVVTTANFWGVNRGLGDALARIAEHETVTWYGKNARFLDLPEGIDHRHTMDYFALPWVYSAWRFVVDDVIEAASVYGTLNSRLFDALACGAIVVTNTRSGLAELGLDEVPVYENADDLVGLIARLREDADAGVALSERLRAIVLERHTYELRAEAVSAYLEECVPGADRTALLAWSTELREAFRSEEFEHARLRTAYHDLYDEVLHRRKHIEQLEAAVHAYQNSRVRRYWGYVRRVFGR</sequence>
<organism evidence="2 3">
    <name type="scientific">Antiquaquibacter oligotrophicus</name>
    <dbReference type="NCBI Taxonomy" id="2880260"/>
    <lineage>
        <taxon>Bacteria</taxon>
        <taxon>Bacillati</taxon>
        <taxon>Actinomycetota</taxon>
        <taxon>Actinomycetes</taxon>
        <taxon>Micrococcales</taxon>
        <taxon>Microbacteriaceae</taxon>
        <taxon>Antiquaquibacter</taxon>
    </lineage>
</organism>
<reference evidence="2 3" key="1">
    <citation type="submission" date="2023-04" db="EMBL/GenBank/DDBJ databases">
        <title>Genome Encyclopedia of Bacteria and Archaea VI: Functional Genomics of Type Strains.</title>
        <authorList>
            <person name="Whitman W."/>
        </authorList>
    </citation>
    <scope>NUCLEOTIDE SEQUENCE [LARGE SCALE GENOMIC DNA]</scope>
    <source>
        <strain evidence="2 3">SG_E_30_P1</strain>
    </source>
</reference>
<protein>
    <submittedName>
        <fullName evidence="2">Glycosyltransferase involved in cell wall biosynthesis</fullName>
    </submittedName>
</protein>
<gene>
    <name evidence="2" type="ORF">M2152_002219</name>
</gene>
<dbReference type="RefSeq" id="WP_322134330.1">
    <property type="nucleotide sequence ID" value="NZ_CP085036.1"/>
</dbReference>
<evidence type="ECO:0000259" key="1">
    <source>
        <dbReference type="Pfam" id="PF13524"/>
    </source>
</evidence>
<evidence type="ECO:0000313" key="2">
    <source>
        <dbReference type="EMBL" id="MDH6182037.1"/>
    </source>
</evidence>
<comment type="caution">
    <text evidence="2">The sequence shown here is derived from an EMBL/GenBank/DDBJ whole genome shotgun (WGS) entry which is preliminary data.</text>
</comment>
<keyword evidence="3" id="KW-1185">Reference proteome</keyword>
<feature type="domain" description="Spore protein YkvP/CgeB glycosyl transferase-like" evidence="1">
    <location>
        <begin position="193"/>
        <end position="324"/>
    </location>
</feature>
<accession>A0ABT6KSI7</accession>
<dbReference type="Pfam" id="PF13524">
    <property type="entry name" value="Glyco_trans_1_2"/>
    <property type="match status" value="1"/>
</dbReference>
<dbReference type="InterPro" id="IPR055259">
    <property type="entry name" value="YkvP/CgeB_Glyco_trans-like"/>
</dbReference>
<dbReference type="Proteomes" id="UP001160142">
    <property type="component" value="Unassembled WGS sequence"/>
</dbReference>
<proteinExistence type="predicted"/>
<name>A0ABT6KSI7_9MICO</name>
<dbReference type="EMBL" id="JARXVQ010000001">
    <property type="protein sequence ID" value="MDH6182037.1"/>
    <property type="molecule type" value="Genomic_DNA"/>
</dbReference>
<dbReference type="SUPFAM" id="SSF53756">
    <property type="entry name" value="UDP-Glycosyltransferase/glycogen phosphorylase"/>
    <property type="match status" value="1"/>
</dbReference>